<evidence type="ECO:0000256" key="2">
    <source>
        <dbReference type="ARBA" id="ARBA00022771"/>
    </source>
</evidence>
<evidence type="ECO:0000313" key="8">
    <source>
        <dbReference type="Proteomes" id="UP001341840"/>
    </source>
</evidence>
<dbReference type="PANTHER" id="PTHR47094">
    <property type="entry name" value="ELFLESS, ISOFORM B"/>
    <property type="match status" value="1"/>
</dbReference>
<dbReference type="EMBL" id="JASCZI010213904">
    <property type="protein sequence ID" value="MED6201728.1"/>
    <property type="molecule type" value="Genomic_DNA"/>
</dbReference>
<evidence type="ECO:0000256" key="3">
    <source>
        <dbReference type="ARBA" id="ARBA00022833"/>
    </source>
</evidence>
<dbReference type="InterPro" id="IPR013083">
    <property type="entry name" value="Znf_RING/FYVE/PHD"/>
</dbReference>
<keyword evidence="3" id="KW-0862">Zinc</keyword>
<feature type="domain" description="RING-type" evidence="6">
    <location>
        <begin position="165"/>
        <end position="203"/>
    </location>
</feature>
<evidence type="ECO:0000313" key="7">
    <source>
        <dbReference type="EMBL" id="MED6201728.1"/>
    </source>
</evidence>
<keyword evidence="8" id="KW-1185">Reference proteome</keyword>
<evidence type="ECO:0000256" key="1">
    <source>
        <dbReference type="ARBA" id="ARBA00022723"/>
    </source>
</evidence>
<dbReference type="PROSITE" id="PS00518">
    <property type="entry name" value="ZF_RING_1"/>
    <property type="match status" value="1"/>
</dbReference>
<feature type="compositionally biased region" description="Low complexity" evidence="5">
    <location>
        <begin position="40"/>
        <end position="60"/>
    </location>
</feature>
<dbReference type="PANTHER" id="PTHR47094:SF1">
    <property type="entry name" value="RING-TYPE E3 UBIQUITIN TRANSFERASE"/>
    <property type="match status" value="1"/>
</dbReference>
<dbReference type="InterPro" id="IPR001841">
    <property type="entry name" value="Znf_RING"/>
</dbReference>
<sequence>MSTRSVRGNVKYKRRKTGLEIDLNQEPGGENRELEGPSTQVEPQQVQAAQQQQAVEMPQPAQPATIDVEAIVDDDVVESSPRAFAEAKNNARNNARRNRQRTIVDVDLEDQNRITNNSRNKRRRVSPSQTIINCDLYINLESSSSATKEPVEKAPEPPKEPVFSCPICMGPLVEEMSTRCGHIFCKSCIKAAISAQNKCPTCRKRVTVKELIRSFIFGDNMGPEAAYDPFLTQGIYIGLSGRRNSLTELRRPPSPPLIKEEASPIVTTNTDPSPSPVPPSHLRLCSAVHRRLCSGFFFFFFHRLAAHQGGSNTDHHHQHRSSTVASVSPCNLHLCYAVHPCLCSPILSRRCLQRCRTTGSLTEPHHRHRRSAHTPFVVVIGGRSSTSLASSTLTSFPSTPDLYASDLLHHR</sequence>
<dbReference type="Proteomes" id="UP001341840">
    <property type="component" value="Unassembled WGS sequence"/>
</dbReference>
<evidence type="ECO:0000256" key="4">
    <source>
        <dbReference type="PROSITE-ProRule" id="PRU00175"/>
    </source>
</evidence>
<dbReference type="SMART" id="SM00184">
    <property type="entry name" value="RING"/>
    <property type="match status" value="1"/>
</dbReference>
<feature type="region of interest" description="Disordered" evidence="5">
    <location>
        <begin position="1"/>
        <end position="60"/>
    </location>
</feature>
<dbReference type="InterPro" id="IPR017907">
    <property type="entry name" value="Znf_RING_CS"/>
</dbReference>
<dbReference type="SUPFAM" id="SSF57850">
    <property type="entry name" value="RING/U-box"/>
    <property type="match status" value="1"/>
</dbReference>
<protein>
    <recommendedName>
        <fullName evidence="6">RING-type domain-containing protein</fullName>
    </recommendedName>
</protein>
<dbReference type="Gene3D" id="3.30.40.10">
    <property type="entry name" value="Zinc/RING finger domain, C3HC4 (zinc finger)"/>
    <property type="match status" value="1"/>
</dbReference>
<evidence type="ECO:0000256" key="5">
    <source>
        <dbReference type="SAM" id="MobiDB-lite"/>
    </source>
</evidence>
<dbReference type="Pfam" id="PF13923">
    <property type="entry name" value="zf-C3HC4_2"/>
    <property type="match status" value="1"/>
</dbReference>
<gene>
    <name evidence="7" type="ORF">PIB30_097964</name>
</gene>
<name>A0ABU6XYU7_9FABA</name>
<dbReference type="PROSITE" id="PS50089">
    <property type="entry name" value="ZF_RING_2"/>
    <property type="match status" value="1"/>
</dbReference>
<keyword evidence="1" id="KW-0479">Metal-binding</keyword>
<keyword evidence="2 4" id="KW-0863">Zinc-finger</keyword>
<comment type="caution">
    <text evidence="7">The sequence shown here is derived from an EMBL/GenBank/DDBJ whole genome shotgun (WGS) entry which is preliminary data.</text>
</comment>
<organism evidence="7 8">
    <name type="scientific">Stylosanthes scabra</name>
    <dbReference type="NCBI Taxonomy" id="79078"/>
    <lineage>
        <taxon>Eukaryota</taxon>
        <taxon>Viridiplantae</taxon>
        <taxon>Streptophyta</taxon>
        <taxon>Embryophyta</taxon>
        <taxon>Tracheophyta</taxon>
        <taxon>Spermatophyta</taxon>
        <taxon>Magnoliopsida</taxon>
        <taxon>eudicotyledons</taxon>
        <taxon>Gunneridae</taxon>
        <taxon>Pentapetalae</taxon>
        <taxon>rosids</taxon>
        <taxon>fabids</taxon>
        <taxon>Fabales</taxon>
        <taxon>Fabaceae</taxon>
        <taxon>Papilionoideae</taxon>
        <taxon>50 kb inversion clade</taxon>
        <taxon>dalbergioids sensu lato</taxon>
        <taxon>Dalbergieae</taxon>
        <taxon>Pterocarpus clade</taxon>
        <taxon>Stylosanthes</taxon>
    </lineage>
</organism>
<proteinExistence type="predicted"/>
<evidence type="ECO:0000259" key="6">
    <source>
        <dbReference type="PROSITE" id="PS50089"/>
    </source>
</evidence>
<dbReference type="InterPro" id="IPR049627">
    <property type="entry name" value="SLX8"/>
</dbReference>
<reference evidence="7 8" key="1">
    <citation type="journal article" date="2023" name="Plants (Basel)">
        <title>Bridging the Gap: Combining Genomics and Transcriptomics Approaches to Understand Stylosanthes scabra, an Orphan Legume from the Brazilian Caatinga.</title>
        <authorList>
            <person name="Ferreira-Neto J.R.C."/>
            <person name="da Silva M.D."/>
            <person name="Binneck E."/>
            <person name="de Melo N.F."/>
            <person name="da Silva R.H."/>
            <person name="de Melo A.L.T.M."/>
            <person name="Pandolfi V."/>
            <person name="Bustamante F.O."/>
            <person name="Brasileiro-Vidal A.C."/>
            <person name="Benko-Iseppon A.M."/>
        </authorList>
    </citation>
    <scope>NUCLEOTIDE SEQUENCE [LARGE SCALE GENOMIC DNA]</scope>
    <source>
        <tissue evidence="7">Leaves</tissue>
    </source>
</reference>
<accession>A0ABU6XYU7</accession>